<dbReference type="Pfam" id="PF00379">
    <property type="entry name" value="Chitin_bind_4"/>
    <property type="match status" value="1"/>
</dbReference>
<dbReference type="Proteomes" id="UP001652582">
    <property type="component" value="Chromosome 7"/>
</dbReference>
<evidence type="ECO:0000313" key="6">
    <source>
        <dbReference type="RefSeq" id="XP_023950131.2"/>
    </source>
</evidence>
<protein>
    <submittedName>
        <fullName evidence="6">Flexible cuticle protein 12-like</fullName>
    </submittedName>
</protein>
<dbReference type="PANTHER" id="PTHR10380">
    <property type="entry name" value="CUTICLE PROTEIN"/>
    <property type="match status" value="1"/>
</dbReference>
<dbReference type="RefSeq" id="XP_023950131.2">
    <property type="nucleotide sequence ID" value="XM_024094363.2"/>
</dbReference>
<keyword evidence="5" id="KW-1185">Reference proteome</keyword>
<dbReference type="InterPro" id="IPR050468">
    <property type="entry name" value="Cuticle_Struct_Prot"/>
</dbReference>
<dbReference type="PROSITE" id="PS51155">
    <property type="entry name" value="CHIT_BIND_RR_2"/>
    <property type="match status" value="1"/>
</dbReference>
<sequence length="117" mass="12537">MKLFLVNLCLIAVASAAPSDSSEKLAGIRALPALFHEEVHDDLGQYTLKYKTAEGIFVSESGRLVPSEDGSRQVLITEGEVSYVGDDGKTYVTKYSAGVEGTKMEGDHLPKPVHASP</sequence>
<dbReference type="InterPro" id="IPR000618">
    <property type="entry name" value="Insect_cuticle"/>
</dbReference>
<evidence type="ECO:0000256" key="4">
    <source>
        <dbReference type="SAM" id="SignalP"/>
    </source>
</evidence>
<keyword evidence="1 3" id="KW-0193">Cuticle</keyword>
<proteinExistence type="predicted"/>
<dbReference type="AlphaFoldDB" id="A0A6J1P1Q5"/>
<evidence type="ECO:0000256" key="1">
    <source>
        <dbReference type="ARBA" id="ARBA00022460"/>
    </source>
</evidence>
<organism evidence="5 6">
    <name type="scientific">Bicyclus anynana</name>
    <name type="common">Squinting bush brown butterfly</name>
    <dbReference type="NCBI Taxonomy" id="110368"/>
    <lineage>
        <taxon>Eukaryota</taxon>
        <taxon>Metazoa</taxon>
        <taxon>Ecdysozoa</taxon>
        <taxon>Arthropoda</taxon>
        <taxon>Hexapoda</taxon>
        <taxon>Insecta</taxon>
        <taxon>Pterygota</taxon>
        <taxon>Neoptera</taxon>
        <taxon>Endopterygota</taxon>
        <taxon>Lepidoptera</taxon>
        <taxon>Glossata</taxon>
        <taxon>Ditrysia</taxon>
        <taxon>Papilionoidea</taxon>
        <taxon>Nymphalidae</taxon>
        <taxon>Satyrinae</taxon>
        <taxon>Satyrini</taxon>
        <taxon>Mycalesina</taxon>
        <taxon>Bicyclus</taxon>
    </lineage>
</organism>
<evidence type="ECO:0000256" key="2">
    <source>
        <dbReference type="ARBA" id="ARBA00022729"/>
    </source>
</evidence>
<dbReference type="PANTHER" id="PTHR10380:SF173">
    <property type="entry name" value="CUTICULAR PROTEIN 47EF, ISOFORM C-RELATED"/>
    <property type="match status" value="1"/>
</dbReference>
<dbReference type="GeneID" id="112054538"/>
<evidence type="ECO:0000256" key="3">
    <source>
        <dbReference type="PROSITE-ProRule" id="PRU00497"/>
    </source>
</evidence>
<dbReference type="GO" id="GO:0062129">
    <property type="term" value="C:chitin-based extracellular matrix"/>
    <property type="evidence" value="ECO:0007669"/>
    <property type="project" value="TreeGrafter"/>
</dbReference>
<evidence type="ECO:0000313" key="5">
    <source>
        <dbReference type="Proteomes" id="UP001652582"/>
    </source>
</evidence>
<dbReference type="KEGG" id="bany:112054538"/>
<name>A0A6J1P1Q5_BICAN</name>
<feature type="chain" id="PRO_5047436361" evidence="4">
    <location>
        <begin position="17"/>
        <end position="117"/>
    </location>
</feature>
<gene>
    <name evidence="6" type="primary">LOC112054538</name>
</gene>
<reference evidence="6" key="1">
    <citation type="submission" date="2025-08" db="UniProtKB">
        <authorList>
            <consortium name="RefSeq"/>
        </authorList>
    </citation>
    <scope>IDENTIFICATION</scope>
</reference>
<dbReference type="OrthoDB" id="6368834at2759"/>
<keyword evidence="2 4" id="KW-0732">Signal</keyword>
<dbReference type="GO" id="GO:0008010">
    <property type="term" value="F:structural constituent of chitin-based larval cuticle"/>
    <property type="evidence" value="ECO:0007669"/>
    <property type="project" value="TreeGrafter"/>
</dbReference>
<feature type="signal peptide" evidence="4">
    <location>
        <begin position="1"/>
        <end position="16"/>
    </location>
</feature>
<accession>A0A6J1P1Q5</accession>